<evidence type="ECO:0000313" key="9">
    <source>
        <dbReference type="EMBL" id="OPJ64590.1"/>
    </source>
</evidence>
<protein>
    <recommendedName>
        <fullName evidence="2">chitinase</fullName>
        <ecNumber evidence="2">3.2.1.14</ecNumber>
    </recommendedName>
</protein>
<comment type="catalytic activity">
    <reaction evidence="1">
        <text>Random endo-hydrolysis of N-acetyl-beta-D-glucosaminide (1-&gt;4)-beta-linkages in chitin and chitodextrins.</text>
        <dbReference type="EC" id="3.2.1.14"/>
    </reaction>
</comment>
<dbReference type="InterPro" id="IPR029070">
    <property type="entry name" value="Chitinase_insertion_sf"/>
</dbReference>
<evidence type="ECO:0000259" key="8">
    <source>
        <dbReference type="PROSITE" id="PS51910"/>
    </source>
</evidence>
<dbReference type="PROSITE" id="PS51910">
    <property type="entry name" value="GH18_2"/>
    <property type="match status" value="1"/>
</dbReference>
<dbReference type="InterPro" id="IPR011583">
    <property type="entry name" value="Chitinase_II/V-like_cat"/>
</dbReference>
<evidence type="ECO:0000256" key="4">
    <source>
        <dbReference type="ARBA" id="ARBA00023024"/>
    </source>
</evidence>
<evidence type="ECO:0000256" key="6">
    <source>
        <dbReference type="RuleBase" id="RU000489"/>
    </source>
</evidence>
<dbReference type="RefSeq" id="WP_079421916.1">
    <property type="nucleotide sequence ID" value="NZ_MZGV01000003.1"/>
</dbReference>
<dbReference type="OrthoDB" id="9812811at2"/>
<dbReference type="GO" id="GO:0006032">
    <property type="term" value="P:chitin catabolic process"/>
    <property type="evidence" value="ECO:0007669"/>
    <property type="project" value="UniProtKB-KW"/>
</dbReference>
<dbReference type="Gene3D" id="3.20.20.80">
    <property type="entry name" value="Glycosidases"/>
    <property type="match status" value="1"/>
</dbReference>
<dbReference type="InterPro" id="IPR017853">
    <property type="entry name" value="GH"/>
</dbReference>
<accession>A0A1V4IXN6</accession>
<dbReference type="InterPro" id="IPR050314">
    <property type="entry name" value="Glycosyl_Hydrlase_18"/>
</dbReference>
<dbReference type="GO" id="GO:0005975">
    <property type="term" value="P:carbohydrate metabolic process"/>
    <property type="evidence" value="ECO:0007669"/>
    <property type="project" value="InterPro"/>
</dbReference>
<name>A0A1V4IXN6_9CLOT</name>
<keyword evidence="10" id="KW-1185">Reference proteome</keyword>
<dbReference type="EC" id="3.2.1.14" evidence="2"/>
<dbReference type="CDD" id="cd06548">
    <property type="entry name" value="GH18_chitinase"/>
    <property type="match status" value="1"/>
</dbReference>
<dbReference type="GO" id="GO:0008061">
    <property type="term" value="F:chitin binding"/>
    <property type="evidence" value="ECO:0007669"/>
    <property type="project" value="InterPro"/>
</dbReference>
<dbReference type="GO" id="GO:0008843">
    <property type="term" value="F:endochitinase activity"/>
    <property type="evidence" value="ECO:0007669"/>
    <property type="project" value="UniProtKB-EC"/>
</dbReference>
<evidence type="ECO:0000256" key="1">
    <source>
        <dbReference type="ARBA" id="ARBA00000822"/>
    </source>
</evidence>
<evidence type="ECO:0000256" key="5">
    <source>
        <dbReference type="ARBA" id="ARBA00023295"/>
    </source>
</evidence>
<evidence type="ECO:0000256" key="7">
    <source>
        <dbReference type="RuleBase" id="RU004453"/>
    </source>
</evidence>
<reference evidence="9 10" key="1">
    <citation type="submission" date="2017-03" db="EMBL/GenBank/DDBJ databases">
        <title>Genome sequence of Clostridium oryzae DSM 28571.</title>
        <authorList>
            <person name="Poehlein A."/>
            <person name="Daniel R."/>
        </authorList>
    </citation>
    <scope>NUCLEOTIDE SEQUENCE [LARGE SCALE GENOMIC DNA]</scope>
    <source>
        <strain evidence="9 10">DSM 28571</strain>
    </source>
</reference>
<organism evidence="9 10">
    <name type="scientific">Clostridium oryzae</name>
    <dbReference type="NCBI Taxonomy" id="1450648"/>
    <lineage>
        <taxon>Bacteria</taxon>
        <taxon>Bacillati</taxon>
        <taxon>Bacillota</taxon>
        <taxon>Clostridia</taxon>
        <taxon>Eubacteriales</taxon>
        <taxon>Clostridiaceae</taxon>
        <taxon>Clostridium</taxon>
    </lineage>
</organism>
<evidence type="ECO:0000256" key="2">
    <source>
        <dbReference type="ARBA" id="ARBA00012729"/>
    </source>
</evidence>
<dbReference type="AlphaFoldDB" id="A0A1V4IXN6"/>
<evidence type="ECO:0000256" key="3">
    <source>
        <dbReference type="ARBA" id="ARBA00022801"/>
    </source>
</evidence>
<dbReference type="PANTHER" id="PTHR11177">
    <property type="entry name" value="CHITINASE"/>
    <property type="match status" value="1"/>
</dbReference>
<comment type="similarity">
    <text evidence="7">Belongs to the glycosyl hydrolase 18 family.</text>
</comment>
<dbReference type="SUPFAM" id="SSF54556">
    <property type="entry name" value="Chitinase insertion domain"/>
    <property type="match status" value="1"/>
</dbReference>
<dbReference type="PROSITE" id="PS01095">
    <property type="entry name" value="GH18_1"/>
    <property type="match status" value="1"/>
</dbReference>
<dbReference type="InterPro" id="IPR001223">
    <property type="entry name" value="Glyco_hydro18_cat"/>
</dbReference>
<comment type="caution">
    <text evidence="9">The sequence shown here is derived from an EMBL/GenBank/DDBJ whole genome shotgun (WGS) entry which is preliminary data.</text>
</comment>
<dbReference type="STRING" id="1450648.CLORY_04580"/>
<keyword evidence="4" id="KW-0119">Carbohydrate metabolism</keyword>
<dbReference type="EMBL" id="MZGV01000003">
    <property type="protein sequence ID" value="OPJ64590.1"/>
    <property type="molecule type" value="Genomic_DNA"/>
</dbReference>
<dbReference type="InterPro" id="IPR001579">
    <property type="entry name" value="Glyco_hydro_18_chit_AS"/>
</dbReference>
<proteinExistence type="inferred from homology"/>
<keyword evidence="4" id="KW-0624">Polysaccharide degradation</keyword>
<dbReference type="SMART" id="SM00636">
    <property type="entry name" value="Glyco_18"/>
    <property type="match status" value="1"/>
</dbReference>
<keyword evidence="3 6" id="KW-0378">Hydrolase</keyword>
<dbReference type="Gene3D" id="3.10.50.10">
    <property type="match status" value="1"/>
</dbReference>
<dbReference type="Proteomes" id="UP000190080">
    <property type="component" value="Unassembled WGS sequence"/>
</dbReference>
<dbReference type="PANTHER" id="PTHR11177:SF317">
    <property type="entry name" value="CHITINASE 12-RELATED"/>
    <property type="match status" value="1"/>
</dbReference>
<keyword evidence="4" id="KW-0146">Chitin degradation</keyword>
<keyword evidence="5 6" id="KW-0326">Glycosidase</keyword>
<sequence>MNKISNYEIMGYLSDAADWKEEDIDAGKLTCINYAFGLIENGKLKGEHLKKLNILNKIKKANTHLKTVLSIGGWGADGFSDAVLNEERREKFVASTMDFVIENDFDGIDIDWEYPCDDQAEIVARDCDKQNYTLYLKLLREKLDEQGKKDGKKYILSAALGAGQKYVDNIEIKQVQKYLDFINLMTYDMRGSFTNITGHHANTYPMEKHPDDRSAAGCIDILINAGVPKEKIIIGAAFYGRMWEGVKSSEGTGLSTEAEASGCVMRDFTTLYDEYIDKNGYKRYWDDIAKASYLFNGSNFVSYEDEISMIYKSEYVKQKGIGGIMFWEYPLDKTGKLLNSIYGVLGDY</sequence>
<feature type="domain" description="GH18" evidence="8">
    <location>
        <begin position="7"/>
        <end position="348"/>
    </location>
</feature>
<dbReference type="SUPFAM" id="SSF51445">
    <property type="entry name" value="(Trans)glycosidases"/>
    <property type="match status" value="1"/>
</dbReference>
<gene>
    <name evidence="9" type="primary">chiA1</name>
    <name evidence="9" type="ORF">CLORY_04580</name>
</gene>
<dbReference type="Pfam" id="PF00704">
    <property type="entry name" value="Glyco_hydro_18"/>
    <property type="match status" value="1"/>
</dbReference>
<evidence type="ECO:0000313" key="10">
    <source>
        <dbReference type="Proteomes" id="UP000190080"/>
    </source>
</evidence>